<dbReference type="AlphaFoldDB" id="A0A4R6X792"/>
<keyword evidence="4" id="KW-1185">Reference proteome</keyword>
<keyword evidence="1" id="KW-1133">Transmembrane helix</keyword>
<feature type="transmembrane region" description="Helical" evidence="1">
    <location>
        <begin position="62"/>
        <end position="80"/>
    </location>
</feature>
<protein>
    <recommendedName>
        <fullName evidence="2">Calcineurin-like phosphoesterase domain-containing protein</fullName>
    </recommendedName>
</protein>
<organism evidence="3 4">
    <name type="scientific">Marinomonas communis</name>
    <dbReference type="NCBI Taxonomy" id="28254"/>
    <lineage>
        <taxon>Bacteria</taxon>
        <taxon>Pseudomonadati</taxon>
        <taxon>Pseudomonadota</taxon>
        <taxon>Gammaproteobacteria</taxon>
        <taxon>Oceanospirillales</taxon>
        <taxon>Oceanospirillaceae</taxon>
        <taxon>Marinomonas</taxon>
    </lineage>
</organism>
<dbReference type="OrthoDB" id="9780884at2"/>
<dbReference type="SUPFAM" id="SSF56300">
    <property type="entry name" value="Metallo-dependent phosphatases"/>
    <property type="match status" value="1"/>
</dbReference>
<feature type="transmembrane region" description="Helical" evidence="1">
    <location>
        <begin position="30"/>
        <end position="50"/>
    </location>
</feature>
<evidence type="ECO:0000313" key="4">
    <source>
        <dbReference type="Proteomes" id="UP000295729"/>
    </source>
</evidence>
<comment type="caution">
    <text evidence="3">The sequence shown here is derived from an EMBL/GenBank/DDBJ whole genome shotgun (WGS) entry which is preliminary data.</text>
</comment>
<sequence>MFHFYIFLGFLLLAWRLIYPLSISSTKKWGLTVLLLIISQYHLLLTAIFGNMFSPELPRWQVILLGWAFCTFVLMVPVTLVKDLIQIMWNISHKMNTLPLWRSISALLIVVIASSLSAMGVYNALQIPKVKQVTLEFETWPKALNGLKVVQITDLHISTLYPKQWTQQIVQEVNALNPDIILITGDFIDGTVNNRSKDIQPLSNLRSKYGTYGVLGNHEYYFDAKDWAHHIESLGINILENEHIVLNVNGEQLTIAGVTDESAAQFDLPQPDVSLALKNAPHDSPIILLKHQPINAEIAGQNGTDLQLSGHTHGGMIWGFNQMARYANQGLISGLYQLSSMYVYVSNGTALWNGFPIRLGVPSEITEITLHQPD</sequence>
<dbReference type="EMBL" id="SNZA01000001">
    <property type="protein sequence ID" value="TDR14942.1"/>
    <property type="molecule type" value="Genomic_DNA"/>
</dbReference>
<reference evidence="3 4" key="1">
    <citation type="submission" date="2019-03" db="EMBL/GenBank/DDBJ databases">
        <title>Genomic Encyclopedia of Type Strains, Phase IV (KMG-IV): sequencing the most valuable type-strain genomes for metagenomic binning, comparative biology and taxonomic classification.</title>
        <authorList>
            <person name="Goeker M."/>
        </authorList>
    </citation>
    <scope>NUCLEOTIDE SEQUENCE [LARGE SCALE GENOMIC DNA]</scope>
    <source>
        <strain evidence="3 4">DSM 5604</strain>
    </source>
</reference>
<dbReference type="Gene3D" id="3.60.21.10">
    <property type="match status" value="1"/>
</dbReference>
<dbReference type="Proteomes" id="UP000295729">
    <property type="component" value="Unassembled WGS sequence"/>
</dbReference>
<keyword evidence="1" id="KW-0812">Transmembrane</keyword>
<proteinExistence type="predicted"/>
<dbReference type="Pfam" id="PF00149">
    <property type="entry name" value="Metallophos"/>
    <property type="match status" value="1"/>
</dbReference>
<feature type="domain" description="Calcineurin-like phosphoesterase" evidence="2">
    <location>
        <begin position="147"/>
        <end position="314"/>
    </location>
</feature>
<accession>A0A4R6X792</accession>
<dbReference type="GO" id="GO:0016787">
    <property type="term" value="F:hydrolase activity"/>
    <property type="evidence" value="ECO:0007669"/>
    <property type="project" value="InterPro"/>
</dbReference>
<dbReference type="CDD" id="cd07385">
    <property type="entry name" value="MPP_YkuE_C"/>
    <property type="match status" value="1"/>
</dbReference>
<evidence type="ECO:0000259" key="2">
    <source>
        <dbReference type="Pfam" id="PF00149"/>
    </source>
</evidence>
<feature type="transmembrane region" description="Helical" evidence="1">
    <location>
        <begin position="100"/>
        <end position="122"/>
    </location>
</feature>
<dbReference type="InterPro" id="IPR029052">
    <property type="entry name" value="Metallo-depent_PP-like"/>
</dbReference>
<evidence type="ECO:0000256" key="1">
    <source>
        <dbReference type="SAM" id="Phobius"/>
    </source>
</evidence>
<name>A0A4R6X792_9GAMM</name>
<dbReference type="InterPro" id="IPR004843">
    <property type="entry name" value="Calcineurin-like_PHP"/>
</dbReference>
<evidence type="ECO:0000313" key="3">
    <source>
        <dbReference type="EMBL" id="TDR14942.1"/>
    </source>
</evidence>
<dbReference type="PANTHER" id="PTHR31302">
    <property type="entry name" value="TRANSMEMBRANE PROTEIN WITH METALLOPHOSPHOESTERASE DOMAIN-RELATED"/>
    <property type="match status" value="1"/>
</dbReference>
<keyword evidence="1" id="KW-0472">Membrane</keyword>
<dbReference type="PANTHER" id="PTHR31302:SF0">
    <property type="entry name" value="TRANSMEMBRANE PROTEIN WITH METALLOPHOSPHOESTERASE DOMAIN"/>
    <property type="match status" value="1"/>
</dbReference>
<dbReference type="InterPro" id="IPR051158">
    <property type="entry name" value="Metallophosphoesterase_sf"/>
</dbReference>
<gene>
    <name evidence="3" type="ORF">C8D85_0294</name>
</gene>